<dbReference type="PANTHER" id="PTHR23159">
    <property type="entry name" value="CENTROSOMAL PROTEIN 2"/>
    <property type="match status" value="1"/>
</dbReference>
<evidence type="ECO:0000313" key="4">
    <source>
        <dbReference type="EMBL" id="ESS70830.1"/>
    </source>
</evidence>
<dbReference type="Proteomes" id="UP000017861">
    <property type="component" value="Unassembled WGS sequence"/>
</dbReference>
<organism evidence="4 5">
    <name type="scientific">Trypanosoma cruzi Dm28c</name>
    <dbReference type="NCBI Taxonomy" id="1416333"/>
    <lineage>
        <taxon>Eukaryota</taxon>
        <taxon>Discoba</taxon>
        <taxon>Euglenozoa</taxon>
        <taxon>Kinetoplastea</taxon>
        <taxon>Metakinetoplastina</taxon>
        <taxon>Trypanosomatida</taxon>
        <taxon>Trypanosomatidae</taxon>
        <taxon>Trypanosoma</taxon>
        <taxon>Schizotrypanum</taxon>
    </lineage>
</organism>
<dbReference type="OrthoDB" id="250182at2759"/>
<evidence type="ECO:0000256" key="3">
    <source>
        <dbReference type="SAM" id="Phobius"/>
    </source>
</evidence>
<proteinExistence type="predicted"/>
<sequence length="677" mass="75304">MCVDFLLCVEWIPFSFFFLTFFVIDIFGITVSFLAFMQFSFVIILFSFPPAGNGECSLLLAGMSSREEVAALMAHGDDKAKISLLKKAVVSVTKEKQILEQHNKQLQEQMAAIGEELARVQDENEALRRKLSAAEAAAAAERKRGHFAASMKTTLKGLSSLVTGTDGEEGGTASRRPKASELPLKLSQEDQEKLVTQNEAIHMQLFDLKKKYEDEGEMWRKERERRSSECAAMHEEVTELRSILESTAHSCDQLNAECTRQAALVQFCHHFFVLSWDNAENAHHHHQQQLHVAMAPSLTTERGGVPPREVGEELATGTLTGVAAFIRTLMSAVSVFVASLRDSFSTQMNGITLSEVRCYRERLSTLLEVHEVQKTTLLFHVNELEDAFTASATPDEKITQIRRLQGVLISAFNNWLGMICENIRLLVDACKKAGSHDPNEHRKEIQAVVESTTLSAVGTIAAIRGSLEALHQLCENSCSLFKQQGCESAEWLLALERFWWEGCGASLSMRRAVESLRNQLRDISTSSANSDHVRAALQFMCNSLENFAARAWCATKDVGLQPTTSVPHVSPSVDVPSNTTNPCDFASADNRELVAALAATDLAAVCYHTQMNYTLLELAEKHDALADAQREIERLLSLNQQQAEDAERVREVLETQIRLLSDQIVECANRNGGRNNW</sequence>
<feature type="region of interest" description="Disordered" evidence="2">
    <location>
        <begin position="159"/>
        <end position="182"/>
    </location>
</feature>
<dbReference type="EMBL" id="AYLP01000002">
    <property type="protein sequence ID" value="ESS70830.1"/>
    <property type="molecule type" value="Genomic_DNA"/>
</dbReference>
<evidence type="ECO:0000313" key="5">
    <source>
        <dbReference type="Proteomes" id="UP000017861"/>
    </source>
</evidence>
<protein>
    <submittedName>
        <fullName evidence="4">Uncharacterized protein</fullName>
    </submittedName>
</protein>
<name>V5BC22_TRYCR</name>
<accession>V5BC22</accession>
<feature type="coiled-coil region" evidence="1">
    <location>
        <begin position="89"/>
        <end position="144"/>
    </location>
</feature>
<dbReference type="VEuPathDB" id="TriTrypDB:TCDM_00252"/>
<keyword evidence="3" id="KW-0812">Transmembrane</keyword>
<evidence type="ECO:0000256" key="1">
    <source>
        <dbReference type="SAM" id="Coils"/>
    </source>
</evidence>
<keyword evidence="3" id="KW-1133">Transmembrane helix</keyword>
<gene>
    <name evidence="4" type="ORF">TCDM_00252</name>
</gene>
<keyword evidence="1" id="KW-0175">Coiled coil</keyword>
<feature type="coiled-coil region" evidence="1">
    <location>
        <begin position="618"/>
        <end position="663"/>
    </location>
</feature>
<feature type="transmembrane region" description="Helical" evidence="3">
    <location>
        <begin position="12"/>
        <end position="36"/>
    </location>
</feature>
<dbReference type="AlphaFoldDB" id="V5BC22"/>
<comment type="caution">
    <text evidence="4">The sequence shown here is derived from an EMBL/GenBank/DDBJ whole genome shotgun (WGS) entry which is preliminary data.</text>
</comment>
<reference evidence="4 5" key="1">
    <citation type="journal article" date="2014" name="Genome Announc.">
        <title>Trypanosoma cruzi Clone Dm28c Draft Genome Sequence.</title>
        <authorList>
            <person name="Grisard E.C."/>
            <person name="Teixeira S.M."/>
            <person name="de Almeida L.G."/>
            <person name="Stoco P.H."/>
            <person name="Gerber A.L."/>
            <person name="Talavera-Lopez C."/>
            <person name="Lima O.C."/>
            <person name="Andersson B."/>
            <person name="de Vasconcelos A.T."/>
        </authorList>
    </citation>
    <scope>NUCLEOTIDE SEQUENCE [LARGE SCALE GENOMIC DNA]</scope>
    <source>
        <strain evidence="4 5">Dm28c</strain>
    </source>
</reference>
<dbReference type="PANTHER" id="PTHR23159:SF31">
    <property type="entry name" value="CENTROSOME-ASSOCIATED PROTEIN CEP250 ISOFORM X1"/>
    <property type="match status" value="1"/>
</dbReference>
<keyword evidence="3" id="KW-0472">Membrane</keyword>
<evidence type="ECO:0000256" key="2">
    <source>
        <dbReference type="SAM" id="MobiDB-lite"/>
    </source>
</evidence>